<name>A0AAD9B2M4_DISEL</name>
<comment type="caution">
    <text evidence="1">The sequence shown here is derived from an EMBL/GenBank/DDBJ whole genome shotgun (WGS) entry which is preliminary data.</text>
</comment>
<proteinExistence type="predicted"/>
<protein>
    <submittedName>
        <fullName evidence="1">P-selectin glycoprotein ligand 1</fullName>
    </submittedName>
</protein>
<keyword evidence="2" id="KW-1185">Reference proteome</keyword>
<gene>
    <name evidence="1" type="ORF">KUDE01_015577</name>
</gene>
<evidence type="ECO:0000313" key="2">
    <source>
        <dbReference type="Proteomes" id="UP001228049"/>
    </source>
</evidence>
<evidence type="ECO:0000313" key="1">
    <source>
        <dbReference type="EMBL" id="KAK1876130.1"/>
    </source>
</evidence>
<reference evidence="1" key="1">
    <citation type="submission" date="2023-04" db="EMBL/GenBank/DDBJ databases">
        <title>Chromosome-level genome of Chaenocephalus aceratus.</title>
        <authorList>
            <person name="Park H."/>
        </authorList>
    </citation>
    <scope>NUCLEOTIDE SEQUENCE</scope>
    <source>
        <strain evidence="1">DE</strain>
        <tissue evidence="1">Muscle</tissue>
    </source>
</reference>
<dbReference type="AlphaFoldDB" id="A0AAD9B2M4"/>
<organism evidence="1 2">
    <name type="scientific">Dissostichus eleginoides</name>
    <name type="common">Patagonian toothfish</name>
    <name type="synonym">Dissostichus amissus</name>
    <dbReference type="NCBI Taxonomy" id="100907"/>
    <lineage>
        <taxon>Eukaryota</taxon>
        <taxon>Metazoa</taxon>
        <taxon>Chordata</taxon>
        <taxon>Craniata</taxon>
        <taxon>Vertebrata</taxon>
        <taxon>Euteleostomi</taxon>
        <taxon>Actinopterygii</taxon>
        <taxon>Neopterygii</taxon>
        <taxon>Teleostei</taxon>
        <taxon>Neoteleostei</taxon>
        <taxon>Acanthomorphata</taxon>
        <taxon>Eupercaria</taxon>
        <taxon>Perciformes</taxon>
        <taxon>Notothenioidei</taxon>
        <taxon>Nototheniidae</taxon>
        <taxon>Dissostichus</taxon>
    </lineage>
</organism>
<dbReference type="EMBL" id="JASDAP010000034">
    <property type="protein sequence ID" value="KAK1876130.1"/>
    <property type="molecule type" value="Genomic_DNA"/>
</dbReference>
<dbReference type="Proteomes" id="UP001228049">
    <property type="component" value="Unassembled WGS sequence"/>
</dbReference>
<sequence>MLPSPREVRTMLPSPREVRTMLPSPREVRTMLPSPREVRTMLPSPREVRTMPQEGTYNDFRSLLLFISMPPERDAKRLVEFRLTEEEERDIVLVITTVSHHKSLKQQEIWTLNAPFCFNVYKGNTHAAHDPFLESIQTSRPRSPT</sequence>
<accession>A0AAD9B2M4</accession>